<keyword evidence="2" id="KW-0812">Transmembrane</keyword>
<name>A0ABX3MZ98_9RHOB</name>
<evidence type="ECO:0000313" key="4">
    <source>
        <dbReference type="Proteomes" id="UP000190787"/>
    </source>
</evidence>
<feature type="transmembrane region" description="Helical" evidence="2">
    <location>
        <begin position="12"/>
        <end position="32"/>
    </location>
</feature>
<sequence length="377" mass="40732">MTIRRHHNLGGIFLRTALAMVLVVAATAVFVAKVVSDQAHEFQTAIEHKLVLRGSDAIALSFNTALMREWDSMHAVARIVSNASKDDINKLMDAVSRTGGQVAWAGFAAPDGTIISGSNGYDVGKNVSSKRWFRDGIRVPSVDSITETATNALTGKMEQFLNLSTPVKGANGQKIGVLVYRVRIAWVRSFLFEASKELGIDVVVQDINGDPVIDTRHESTPLPKSLTSSASLRSKSSGVFHLVDGKDGGTYAFAPDFVWNKLPNFGWRVFAVLRRDNISNDLPVLTQVTLATVAAAALCLLGVTLVFLKLLLRPVERLAEDAKSIANGKYVFPEEATSSQEAASLSSALAIIQSKLTPQRGERPPRSTPEATPEPHS</sequence>
<reference evidence="3 4" key="1">
    <citation type="submission" date="2016-11" db="EMBL/GenBank/DDBJ databases">
        <title>A multilocus sequence analysis scheme for characterization of bacteria in the genus Thioclava.</title>
        <authorList>
            <person name="Liu Y."/>
            <person name="Shao Z."/>
        </authorList>
    </citation>
    <scope>NUCLEOTIDE SEQUENCE [LARGE SCALE GENOMIC DNA]</scope>
    <source>
        <strain evidence="3 4">TAW-CT134</strain>
    </source>
</reference>
<evidence type="ECO:0000313" key="3">
    <source>
        <dbReference type="EMBL" id="OOY25031.1"/>
    </source>
</evidence>
<feature type="region of interest" description="Disordered" evidence="1">
    <location>
        <begin position="354"/>
        <end position="377"/>
    </location>
</feature>
<keyword evidence="2" id="KW-0472">Membrane</keyword>
<keyword evidence="2" id="KW-1133">Transmembrane helix</keyword>
<evidence type="ECO:0008006" key="5">
    <source>
        <dbReference type="Google" id="ProtNLM"/>
    </source>
</evidence>
<accession>A0ABX3MZ98</accession>
<proteinExistence type="predicted"/>
<comment type="caution">
    <text evidence="3">The sequence shown here is derived from an EMBL/GenBank/DDBJ whole genome shotgun (WGS) entry which is preliminary data.</text>
</comment>
<dbReference type="EMBL" id="MPZV01000001">
    <property type="protein sequence ID" value="OOY25031.1"/>
    <property type="molecule type" value="Genomic_DNA"/>
</dbReference>
<dbReference type="RefSeq" id="WP_078603674.1">
    <property type="nucleotide sequence ID" value="NZ_MPZV01000001.1"/>
</dbReference>
<protein>
    <recommendedName>
        <fullName evidence="5">HAMP domain-containing protein</fullName>
    </recommendedName>
</protein>
<evidence type="ECO:0000256" key="2">
    <source>
        <dbReference type="SAM" id="Phobius"/>
    </source>
</evidence>
<organism evidence="3 4">
    <name type="scientific">Thioclava sediminum</name>
    <dbReference type="NCBI Taxonomy" id="1915319"/>
    <lineage>
        <taxon>Bacteria</taxon>
        <taxon>Pseudomonadati</taxon>
        <taxon>Pseudomonadota</taxon>
        <taxon>Alphaproteobacteria</taxon>
        <taxon>Rhodobacterales</taxon>
        <taxon>Paracoccaceae</taxon>
        <taxon>Thioclava</taxon>
    </lineage>
</organism>
<gene>
    <name evidence="3" type="ORF">BMI91_00910</name>
</gene>
<dbReference type="Gene3D" id="6.10.340.10">
    <property type="match status" value="1"/>
</dbReference>
<evidence type="ECO:0000256" key="1">
    <source>
        <dbReference type="SAM" id="MobiDB-lite"/>
    </source>
</evidence>
<feature type="transmembrane region" description="Helical" evidence="2">
    <location>
        <begin position="284"/>
        <end position="308"/>
    </location>
</feature>
<dbReference type="Gene3D" id="3.30.450.20">
    <property type="entry name" value="PAS domain"/>
    <property type="match status" value="1"/>
</dbReference>
<dbReference type="Proteomes" id="UP000190787">
    <property type="component" value="Unassembled WGS sequence"/>
</dbReference>
<keyword evidence="4" id="KW-1185">Reference proteome</keyword>